<dbReference type="Proteomes" id="UP000644507">
    <property type="component" value="Unassembled WGS sequence"/>
</dbReference>
<dbReference type="SUPFAM" id="SSF49373">
    <property type="entry name" value="Invasin/intimin cell-adhesion fragments"/>
    <property type="match status" value="1"/>
</dbReference>
<reference evidence="4" key="2">
    <citation type="submission" date="2020-09" db="EMBL/GenBank/DDBJ databases">
        <authorList>
            <person name="Sun Q."/>
            <person name="Kim S."/>
        </authorList>
    </citation>
    <scope>NUCLEOTIDE SEQUENCE</scope>
    <source>
        <strain evidence="4">KCTC 12988</strain>
    </source>
</reference>
<reference evidence="4" key="1">
    <citation type="journal article" date="2014" name="Int. J. Syst. Evol. Microbiol.">
        <title>Complete genome sequence of Corynebacterium casei LMG S-19264T (=DSM 44701T), isolated from a smear-ripened cheese.</title>
        <authorList>
            <consortium name="US DOE Joint Genome Institute (JGI-PGF)"/>
            <person name="Walter F."/>
            <person name="Albersmeier A."/>
            <person name="Kalinowski J."/>
            <person name="Ruckert C."/>
        </authorList>
    </citation>
    <scope>NUCLEOTIDE SEQUENCE</scope>
    <source>
        <strain evidence="4">KCTC 12988</strain>
    </source>
</reference>
<organism evidence="4 5">
    <name type="scientific">Roseibacillus persicicus</name>
    <dbReference type="NCBI Taxonomy" id="454148"/>
    <lineage>
        <taxon>Bacteria</taxon>
        <taxon>Pseudomonadati</taxon>
        <taxon>Verrucomicrobiota</taxon>
        <taxon>Verrucomicrobiia</taxon>
        <taxon>Verrucomicrobiales</taxon>
        <taxon>Verrucomicrobiaceae</taxon>
        <taxon>Roseibacillus</taxon>
    </lineage>
</organism>
<evidence type="ECO:0000313" key="4">
    <source>
        <dbReference type="EMBL" id="GHC46624.1"/>
    </source>
</evidence>
<dbReference type="SUPFAM" id="SSF53649">
    <property type="entry name" value="Alkaline phosphatase-like"/>
    <property type="match status" value="1"/>
</dbReference>
<dbReference type="CDD" id="cd16151">
    <property type="entry name" value="sulfatase_like"/>
    <property type="match status" value="1"/>
</dbReference>
<comment type="caution">
    <text evidence="4">The sequence shown here is derived from an EMBL/GenBank/DDBJ whole genome shotgun (WGS) entry which is preliminary data.</text>
</comment>
<dbReference type="GO" id="GO:0004065">
    <property type="term" value="F:arylsulfatase activity"/>
    <property type="evidence" value="ECO:0007669"/>
    <property type="project" value="TreeGrafter"/>
</dbReference>
<dbReference type="InterPro" id="IPR050738">
    <property type="entry name" value="Sulfatase"/>
</dbReference>
<dbReference type="AlphaFoldDB" id="A0A918TKX7"/>
<comment type="similarity">
    <text evidence="1">Belongs to the sulfatase family.</text>
</comment>
<dbReference type="Gene3D" id="3.40.720.10">
    <property type="entry name" value="Alkaline Phosphatase, subunit A"/>
    <property type="match status" value="1"/>
</dbReference>
<gene>
    <name evidence="4" type="ORF">GCM10007100_10330</name>
</gene>
<dbReference type="InterPro" id="IPR000917">
    <property type="entry name" value="Sulfatase_N"/>
</dbReference>
<keyword evidence="5" id="KW-1185">Reference proteome</keyword>
<dbReference type="EMBL" id="BMXI01000003">
    <property type="protein sequence ID" value="GHC46624.1"/>
    <property type="molecule type" value="Genomic_DNA"/>
</dbReference>
<dbReference type="InterPro" id="IPR003343">
    <property type="entry name" value="Big_2"/>
</dbReference>
<evidence type="ECO:0000256" key="2">
    <source>
        <dbReference type="ARBA" id="ARBA00022801"/>
    </source>
</evidence>
<evidence type="ECO:0000256" key="1">
    <source>
        <dbReference type="ARBA" id="ARBA00008779"/>
    </source>
</evidence>
<evidence type="ECO:0000259" key="3">
    <source>
        <dbReference type="SMART" id="SM00635"/>
    </source>
</evidence>
<protein>
    <recommendedName>
        <fullName evidence="3">BIG2 domain-containing protein</fullName>
    </recommendedName>
</protein>
<accession>A0A918TKX7</accession>
<dbReference type="SMART" id="SM00635">
    <property type="entry name" value="BID_2"/>
    <property type="match status" value="1"/>
</dbReference>
<name>A0A918TKX7_9BACT</name>
<dbReference type="PANTHER" id="PTHR42693:SF53">
    <property type="entry name" value="ENDO-4-O-SULFATASE"/>
    <property type="match status" value="1"/>
</dbReference>
<dbReference type="Gene3D" id="2.60.40.1080">
    <property type="match status" value="1"/>
</dbReference>
<proteinExistence type="inferred from homology"/>
<dbReference type="Pfam" id="PF02368">
    <property type="entry name" value="Big_2"/>
    <property type="match status" value="1"/>
</dbReference>
<keyword evidence="2" id="KW-0378">Hydrolase</keyword>
<dbReference type="Pfam" id="PF00884">
    <property type="entry name" value="Sulfatase"/>
    <property type="match status" value="1"/>
</dbReference>
<evidence type="ECO:0000313" key="5">
    <source>
        <dbReference type="Proteomes" id="UP000644507"/>
    </source>
</evidence>
<dbReference type="InterPro" id="IPR008964">
    <property type="entry name" value="Invasin/intimin_cell_adhesion"/>
</dbReference>
<sequence length="583" mass="65757">MKMMRRILTGVVALSGVVFGQGEERQPNVVLILIDDLSHYGVSAYGAEKLGSLQGHYEDVAFETPRMDSLAVDGLRCDFAYAYPLCEPTRIALMSGKNNNRNYHKPKSQHASDITFGDLFQREGYETCLVGKWKQTRGTKEIPGKDYIYEFGWDEFCCFDVTTEGHRMLHPKIVQNGKPLKTDGVDPETGRRFYGPDVFNRYALDFMKRKKEKPFFLYYSMVLVHDEHTPTPDTKPESVYDDWDHLKQTSPKAMRGNDPKYFPDMVAYTDKMVGQVLDQLKALELEDETLVVLMGDNGTKEIHSHILPDGTVFKGNKGANKEGGLHVPLLVRSPGEIVPGQTYEGLVDVTDILPTLCEAADIPLPKNFVLDGRSFWKQVTGKSEKGHRDYIYTWYNGNHDSSDLSQKIEYVFTKEFKRYAPSSLYPEGRFFDLRTDLFEEVGEEVKKVPKRWNKWRRSGLKVDELTAEQKKAYEQLGGILEAEAYVAMTGLSVENVGKDLAKGESVQLAWTVAPANATRQGVVWESSDPAVASVDKFGVVTAHQEGGVTITAYSWDDAIPLADPTLPEMRRDGIQSAIEIRVR</sequence>
<feature type="domain" description="BIG2" evidence="3">
    <location>
        <begin position="487"/>
        <end position="562"/>
    </location>
</feature>
<dbReference type="InterPro" id="IPR017850">
    <property type="entry name" value="Alkaline_phosphatase_core_sf"/>
</dbReference>
<dbReference type="PANTHER" id="PTHR42693">
    <property type="entry name" value="ARYLSULFATASE FAMILY MEMBER"/>
    <property type="match status" value="1"/>
</dbReference>